<dbReference type="InterPro" id="IPR036005">
    <property type="entry name" value="Creatinase/aminopeptidase-like"/>
</dbReference>
<feature type="domain" description="Creatinase N-terminal" evidence="2">
    <location>
        <begin position="6"/>
        <end position="132"/>
    </location>
</feature>
<protein>
    <submittedName>
        <fullName evidence="3">Aminopeptidase P family protein</fullName>
    </submittedName>
</protein>
<keyword evidence="3" id="KW-0378">Hydrolase</keyword>
<dbReference type="Proteomes" id="UP000309676">
    <property type="component" value="Unassembled WGS sequence"/>
</dbReference>
<feature type="domain" description="Peptidase M24" evidence="1">
    <location>
        <begin position="141"/>
        <end position="374"/>
    </location>
</feature>
<sequence length="399" mass="42802">MSTLNRINRLQSMLREQRLDGFVATHPIDIFYLTGTMQSGFLVVPAAGEAVFYVRRSVARAAEESTSARVEPLGSLKTWKERVAANTPALAGACALAAAFDTLVVDGLERLKAALPQASWTNGASIVRTLRMAKDEAELSCIRRAAKLVDEALAEAVPKLVPGMREIELLAEIEYALRRRGHLGLMRVRAAGSELVTGIAASGAAVAKPSAFDGPAGGEGLHPAFSKGAGWSRIEPGEPILLDIGCNVDGYVIDQTRTAVIGELPADLLAAYEASETILRAIEERLRPGAICEELYELSLSLAAELGLAEHYMGFGPDAVKFVGHGIGLEIDEWPVLARGFRTALEPGMVLAIEPKFTYPGRGVVGIENTYVITPDGFEKLTISREGLWKLQPDMGLPL</sequence>
<gene>
    <name evidence="3" type="ORF">FE782_07320</name>
</gene>
<dbReference type="InterPro" id="IPR029149">
    <property type="entry name" value="Creatin/AminoP/Spt16_N"/>
</dbReference>
<keyword evidence="3" id="KW-0031">Aminopeptidase</keyword>
<dbReference type="GO" id="GO:0008235">
    <property type="term" value="F:metalloexopeptidase activity"/>
    <property type="evidence" value="ECO:0007669"/>
    <property type="project" value="UniProtKB-ARBA"/>
</dbReference>
<keyword evidence="4" id="KW-1185">Reference proteome</keyword>
<dbReference type="OrthoDB" id="9806388at2"/>
<reference evidence="3 4" key="1">
    <citation type="submission" date="2019-05" db="EMBL/GenBank/DDBJ databases">
        <authorList>
            <person name="Narsing Rao M.P."/>
            <person name="Li W.J."/>
        </authorList>
    </citation>
    <scope>NUCLEOTIDE SEQUENCE [LARGE SCALE GENOMIC DNA]</scope>
    <source>
        <strain evidence="3 4">SYSU_K30003</strain>
    </source>
</reference>
<evidence type="ECO:0000259" key="2">
    <source>
        <dbReference type="Pfam" id="PF01321"/>
    </source>
</evidence>
<evidence type="ECO:0000259" key="1">
    <source>
        <dbReference type="Pfam" id="PF00557"/>
    </source>
</evidence>
<dbReference type="InterPro" id="IPR001714">
    <property type="entry name" value="Pept_M24_MAP"/>
</dbReference>
<dbReference type="PANTHER" id="PTHR46112:SF2">
    <property type="entry name" value="XAA-PRO AMINOPEPTIDASE P-RELATED"/>
    <property type="match status" value="1"/>
</dbReference>
<evidence type="ECO:0000313" key="3">
    <source>
        <dbReference type="EMBL" id="TLS53165.1"/>
    </source>
</evidence>
<dbReference type="PANTHER" id="PTHR46112">
    <property type="entry name" value="AMINOPEPTIDASE"/>
    <property type="match status" value="1"/>
</dbReference>
<dbReference type="Gene3D" id="3.90.230.10">
    <property type="entry name" value="Creatinase/methionine aminopeptidase superfamily"/>
    <property type="match status" value="1"/>
</dbReference>
<dbReference type="InterPro" id="IPR000994">
    <property type="entry name" value="Pept_M24"/>
</dbReference>
<dbReference type="SUPFAM" id="SSF55920">
    <property type="entry name" value="Creatinase/aminopeptidase"/>
    <property type="match status" value="1"/>
</dbReference>
<dbReference type="CDD" id="cd01066">
    <property type="entry name" value="APP_MetAP"/>
    <property type="match status" value="1"/>
</dbReference>
<dbReference type="GO" id="GO:0004177">
    <property type="term" value="F:aminopeptidase activity"/>
    <property type="evidence" value="ECO:0007669"/>
    <property type="project" value="UniProtKB-KW"/>
</dbReference>
<evidence type="ECO:0000313" key="4">
    <source>
        <dbReference type="Proteomes" id="UP000309676"/>
    </source>
</evidence>
<dbReference type="EMBL" id="VCIW01000003">
    <property type="protein sequence ID" value="TLS53165.1"/>
    <property type="molecule type" value="Genomic_DNA"/>
</dbReference>
<accession>A0A5R9GMI3</accession>
<dbReference type="InterPro" id="IPR000587">
    <property type="entry name" value="Creatinase_N"/>
</dbReference>
<dbReference type="Pfam" id="PF01321">
    <property type="entry name" value="Creatinase_N"/>
    <property type="match status" value="1"/>
</dbReference>
<dbReference type="RefSeq" id="WP_138193406.1">
    <property type="nucleotide sequence ID" value="NZ_VCIW01000003.1"/>
</dbReference>
<dbReference type="Gene3D" id="3.40.350.10">
    <property type="entry name" value="Creatinase/prolidase N-terminal domain"/>
    <property type="match status" value="1"/>
</dbReference>
<name>A0A5R9GMI3_9BACL</name>
<dbReference type="Pfam" id="PF00557">
    <property type="entry name" value="Peptidase_M24"/>
    <property type="match status" value="1"/>
</dbReference>
<dbReference type="PRINTS" id="PR00599">
    <property type="entry name" value="MAPEPTIDASE"/>
</dbReference>
<organism evidence="3 4">
    <name type="scientific">Paenibacillus antri</name>
    <dbReference type="NCBI Taxonomy" id="2582848"/>
    <lineage>
        <taxon>Bacteria</taxon>
        <taxon>Bacillati</taxon>
        <taxon>Bacillota</taxon>
        <taxon>Bacilli</taxon>
        <taxon>Bacillales</taxon>
        <taxon>Paenibacillaceae</taxon>
        <taxon>Paenibacillus</taxon>
    </lineage>
</organism>
<comment type="caution">
    <text evidence="3">The sequence shown here is derived from an EMBL/GenBank/DDBJ whole genome shotgun (WGS) entry which is preliminary data.</text>
</comment>
<keyword evidence="3" id="KW-0645">Protease</keyword>
<dbReference type="SUPFAM" id="SSF53092">
    <property type="entry name" value="Creatinase/prolidase N-terminal domain"/>
    <property type="match status" value="1"/>
</dbReference>
<proteinExistence type="predicted"/>
<dbReference type="InterPro" id="IPR050659">
    <property type="entry name" value="Peptidase_M24B"/>
</dbReference>
<dbReference type="AlphaFoldDB" id="A0A5R9GMI3"/>